<reference evidence="1 2" key="1">
    <citation type="submission" date="2019-07" db="EMBL/GenBank/DDBJ databases">
        <title>Caenimonas sedimenti sp. nov., isolated from activated sludge.</title>
        <authorList>
            <person name="Xu J."/>
        </authorList>
    </citation>
    <scope>NUCLEOTIDE SEQUENCE [LARGE SCALE GENOMIC DNA]</scope>
    <source>
        <strain evidence="1 2">HX-9-20</strain>
    </source>
</reference>
<accession>A0A562ZT20</accession>
<dbReference type="Proteomes" id="UP000318199">
    <property type="component" value="Unassembled WGS sequence"/>
</dbReference>
<dbReference type="OrthoDB" id="9099622at2"/>
<proteinExistence type="predicted"/>
<protein>
    <submittedName>
        <fullName evidence="1">Uncharacterized protein</fullName>
    </submittedName>
</protein>
<dbReference type="Pfam" id="PF24702">
    <property type="entry name" value="DUF7665"/>
    <property type="match status" value="1"/>
</dbReference>
<dbReference type="EMBL" id="VOBQ01000008">
    <property type="protein sequence ID" value="TWO71521.1"/>
    <property type="molecule type" value="Genomic_DNA"/>
</dbReference>
<keyword evidence="2" id="KW-1185">Reference proteome</keyword>
<evidence type="ECO:0000313" key="2">
    <source>
        <dbReference type="Proteomes" id="UP000318199"/>
    </source>
</evidence>
<dbReference type="RefSeq" id="WP_145893134.1">
    <property type="nucleotide sequence ID" value="NZ_VOBQ01000008.1"/>
</dbReference>
<dbReference type="InterPro" id="IPR056082">
    <property type="entry name" value="BilB-like"/>
</dbReference>
<comment type="caution">
    <text evidence="1">The sequence shown here is derived from an EMBL/GenBank/DDBJ whole genome shotgun (WGS) entry which is preliminary data.</text>
</comment>
<gene>
    <name evidence="1" type="ORF">FN976_11445</name>
</gene>
<evidence type="ECO:0000313" key="1">
    <source>
        <dbReference type="EMBL" id="TWO71521.1"/>
    </source>
</evidence>
<organism evidence="1 2">
    <name type="scientific">Caenimonas sedimenti</name>
    <dbReference type="NCBI Taxonomy" id="2596921"/>
    <lineage>
        <taxon>Bacteria</taxon>
        <taxon>Pseudomonadati</taxon>
        <taxon>Pseudomonadota</taxon>
        <taxon>Betaproteobacteria</taxon>
        <taxon>Burkholderiales</taxon>
        <taxon>Comamonadaceae</taxon>
        <taxon>Caenimonas</taxon>
    </lineage>
</organism>
<dbReference type="AlphaFoldDB" id="A0A562ZT20"/>
<name>A0A562ZT20_9BURK</name>
<sequence length="152" mass="16898">MAPDERSLRADLASARFLAGEDRGRWALRDLRWPHLFADVAAPDGRRFTLRLDCAGFPAGAPTGTFWDLAADCRLPFPRWPTGGERISLAFKPGWKDGAALYIPCDRESIAGHDQWPAQYPQLIWNPAKGISHYLGVVHDLLHSRDYACAAA</sequence>